<dbReference type="GO" id="GO:0007389">
    <property type="term" value="P:pattern specification process"/>
    <property type="evidence" value="ECO:0007669"/>
    <property type="project" value="InterPro"/>
</dbReference>
<dbReference type="GO" id="GO:0033829">
    <property type="term" value="F:O-fucosylpeptide 3-beta-N-acetylglucosaminyltransferase activity"/>
    <property type="evidence" value="ECO:0007669"/>
    <property type="project" value="UniProtKB-UniRule"/>
</dbReference>
<evidence type="ECO:0000256" key="19">
    <source>
        <dbReference type="PIRSR" id="PIRSR038073-1"/>
    </source>
</evidence>
<proteinExistence type="inferred from homology"/>
<dbReference type="Proteomes" id="UP000008672">
    <property type="component" value="Unassembled WGS sequence"/>
</dbReference>
<evidence type="ECO:0000256" key="12">
    <source>
        <dbReference type="ARBA" id="ARBA00023136"/>
    </source>
</evidence>
<keyword evidence="14" id="KW-0325">Glycoprotein</keyword>
<evidence type="ECO:0000256" key="18">
    <source>
        <dbReference type="PIRNR" id="PIRNR038073"/>
    </source>
</evidence>
<dbReference type="PIRSF" id="PIRSF038073">
    <property type="entry name" value="B-acetylgalactosaminyltfrase"/>
    <property type="match status" value="1"/>
</dbReference>
<evidence type="ECO:0000256" key="1">
    <source>
        <dbReference type="ARBA" id="ARBA00001936"/>
    </source>
</evidence>
<evidence type="ECO:0000256" key="3">
    <source>
        <dbReference type="ARBA" id="ARBA00008661"/>
    </source>
</evidence>
<feature type="binding site" evidence="21">
    <location>
        <position position="256"/>
    </location>
    <ligand>
        <name>Mn(2+)</name>
        <dbReference type="ChEBI" id="CHEBI:29035"/>
    </ligand>
</feature>
<reference evidence="24" key="1">
    <citation type="submission" date="2011-08" db="EMBL/GenBank/DDBJ databases">
        <title>The draft genome of Latimeria chalumnae.</title>
        <authorList>
            <person name="Di Palma F."/>
            <person name="Alfoldi J."/>
            <person name="Johnson J."/>
            <person name="Berlin A."/>
            <person name="Gnerre S."/>
            <person name="Jaffe D."/>
            <person name="MacCallum I."/>
            <person name="Young S."/>
            <person name="Walker B.J."/>
            <person name="Lander E."/>
            <person name="Lindblad-Toh K."/>
        </authorList>
    </citation>
    <scope>NUCLEOTIDE SEQUENCE [LARGE SCALE GENOMIC DNA]</scope>
    <source>
        <strain evidence="24">Wild caught</strain>
    </source>
</reference>
<evidence type="ECO:0000256" key="7">
    <source>
        <dbReference type="ARBA" id="ARBA00022692"/>
    </source>
</evidence>
<feature type="domain" description="Fringe-like glycosyltransferase" evidence="22">
    <location>
        <begin position="51"/>
        <end position="300"/>
    </location>
</feature>
<evidence type="ECO:0000256" key="2">
    <source>
        <dbReference type="ARBA" id="ARBA00004323"/>
    </source>
</evidence>
<evidence type="ECO:0000256" key="15">
    <source>
        <dbReference type="ARBA" id="ARBA00023211"/>
    </source>
</evidence>
<reference evidence="23" key="2">
    <citation type="submission" date="2025-08" db="UniProtKB">
        <authorList>
            <consortium name="Ensembl"/>
        </authorList>
    </citation>
    <scope>IDENTIFICATION</scope>
</reference>
<dbReference type="EMBL" id="AFYH01219940">
    <property type="status" value="NOT_ANNOTATED_CDS"/>
    <property type="molecule type" value="Genomic_DNA"/>
</dbReference>
<evidence type="ECO:0000313" key="24">
    <source>
        <dbReference type="Proteomes" id="UP000008672"/>
    </source>
</evidence>
<evidence type="ECO:0000256" key="10">
    <source>
        <dbReference type="ARBA" id="ARBA00022989"/>
    </source>
</evidence>
<evidence type="ECO:0000256" key="11">
    <source>
        <dbReference type="ARBA" id="ARBA00023034"/>
    </source>
</evidence>
<keyword evidence="6 18" id="KW-0808">Transferase</keyword>
<evidence type="ECO:0000256" key="14">
    <source>
        <dbReference type="ARBA" id="ARBA00023180"/>
    </source>
</evidence>
<evidence type="ECO:0000256" key="20">
    <source>
        <dbReference type="PIRSR" id="PIRSR038073-2"/>
    </source>
</evidence>
<comment type="subcellular location">
    <subcellularLocation>
        <location evidence="2">Golgi apparatus membrane</location>
        <topology evidence="2">Single-pass type II membrane protein</topology>
    </subcellularLocation>
</comment>
<keyword evidence="12 18" id="KW-0472">Membrane</keyword>
<keyword evidence="10" id="KW-1133">Transmembrane helix</keyword>
<keyword evidence="7" id="KW-0812">Transmembrane</keyword>
<dbReference type="EC" id="2.4.1.222" evidence="18"/>
<dbReference type="FunFam" id="3.90.550.50:FF:000003">
    <property type="entry name" value="Beta-1,3-N-acetylglucosaminyltransferase"/>
    <property type="match status" value="1"/>
</dbReference>
<dbReference type="EMBL" id="AFYH01219945">
    <property type="status" value="NOT_ANNOTATED_CDS"/>
    <property type="molecule type" value="Genomic_DNA"/>
</dbReference>
<feature type="active site" evidence="19">
    <location>
        <position position="232"/>
    </location>
</feature>
<keyword evidence="8 18" id="KW-0479">Metal-binding</keyword>
<dbReference type="EMBL" id="AFYH01219944">
    <property type="status" value="NOT_ANNOTATED_CDS"/>
    <property type="molecule type" value="Genomic_DNA"/>
</dbReference>
<organism evidence="23 24">
    <name type="scientific">Latimeria chalumnae</name>
    <name type="common">Coelacanth</name>
    <dbReference type="NCBI Taxonomy" id="7897"/>
    <lineage>
        <taxon>Eukaryota</taxon>
        <taxon>Metazoa</taxon>
        <taxon>Chordata</taxon>
        <taxon>Craniata</taxon>
        <taxon>Vertebrata</taxon>
        <taxon>Euteleostomi</taxon>
        <taxon>Coelacanthiformes</taxon>
        <taxon>Coelacanthidae</taxon>
        <taxon>Latimeria</taxon>
    </lineage>
</organism>
<name>H3A089_LATCH</name>
<evidence type="ECO:0000256" key="9">
    <source>
        <dbReference type="ARBA" id="ARBA00022968"/>
    </source>
</evidence>
<dbReference type="InParanoid" id="H3A089"/>
<dbReference type="Pfam" id="PF02434">
    <property type="entry name" value="Fringe"/>
    <property type="match status" value="1"/>
</dbReference>
<dbReference type="EMBL" id="AFYH01219942">
    <property type="status" value="NOT_ANNOTATED_CDS"/>
    <property type="molecule type" value="Genomic_DNA"/>
</dbReference>
<keyword evidence="4" id="KW-0217">Developmental protein</keyword>
<dbReference type="InterPro" id="IPR017374">
    <property type="entry name" value="Fringe"/>
</dbReference>
<dbReference type="InterPro" id="IPR003378">
    <property type="entry name" value="Fringe-like_glycosylTrfase"/>
</dbReference>
<keyword evidence="5 18" id="KW-0328">Glycosyltransferase</keyword>
<evidence type="ECO:0000256" key="4">
    <source>
        <dbReference type="ARBA" id="ARBA00022473"/>
    </source>
</evidence>
<reference evidence="23" key="3">
    <citation type="submission" date="2025-09" db="UniProtKB">
        <authorList>
            <consortium name="Ensembl"/>
        </authorList>
    </citation>
    <scope>IDENTIFICATION</scope>
</reference>
<dbReference type="GO" id="GO:0000139">
    <property type="term" value="C:Golgi membrane"/>
    <property type="evidence" value="ECO:0007669"/>
    <property type="project" value="UniProtKB-SubCell"/>
</dbReference>
<keyword evidence="11 18" id="KW-0333">Golgi apparatus</keyword>
<comment type="catalytic activity">
    <reaction evidence="17 18">
        <text>3-O-(alpha-L-fucosyl)-L-threonyl-[EGF-like domain protein] + UDP-N-acetyl-alpha-D-glucosamine = 3-O-(N-acetyl-beta-D-glucosaminyl-(1-&gt;3)-alpha-L-fucosyl)-L-threonyl-[EGF-like domain protein] + UDP + H(+)</text>
        <dbReference type="Rhea" id="RHEA:70531"/>
        <dbReference type="Rhea" id="RHEA-COMP:17922"/>
        <dbReference type="Rhea" id="RHEA-COMP:17923"/>
        <dbReference type="ChEBI" id="CHEBI:15378"/>
        <dbReference type="ChEBI" id="CHEBI:57705"/>
        <dbReference type="ChEBI" id="CHEBI:58223"/>
        <dbReference type="ChEBI" id="CHEBI:189631"/>
        <dbReference type="ChEBI" id="CHEBI:189634"/>
        <dbReference type="EC" id="2.4.1.222"/>
    </reaction>
</comment>
<evidence type="ECO:0000313" key="23">
    <source>
        <dbReference type="Ensembl" id="ENSLACP00000003060.1"/>
    </source>
</evidence>
<comment type="similarity">
    <text evidence="3 18">Belongs to the glycosyltransferase 31 family.</text>
</comment>
<evidence type="ECO:0000259" key="22">
    <source>
        <dbReference type="Pfam" id="PF02434"/>
    </source>
</evidence>
<dbReference type="FunCoup" id="H3A089">
    <property type="interactions" value="165"/>
</dbReference>
<dbReference type="HOGENOM" id="CLU_056611_0_1_1"/>
<dbReference type="Ensembl" id="ENSLACT00000003088.1">
    <property type="protein sequence ID" value="ENSLACP00000003060.1"/>
    <property type="gene ID" value="ENSLACG00000002739.1"/>
</dbReference>
<feature type="binding site" evidence="20">
    <location>
        <position position="70"/>
    </location>
    <ligand>
        <name>substrate</name>
    </ligand>
</feature>
<evidence type="ECO:0000256" key="8">
    <source>
        <dbReference type="ARBA" id="ARBA00022723"/>
    </source>
</evidence>
<dbReference type="GO" id="GO:0046872">
    <property type="term" value="F:metal ion binding"/>
    <property type="evidence" value="ECO:0007669"/>
    <property type="project" value="UniProtKB-UniRule"/>
</dbReference>
<dbReference type="PANTHER" id="PTHR10811">
    <property type="entry name" value="FRINGE-RELATED"/>
    <property type="match status" value="1"/>
</dbReference>
<comment type="cofactor">
    <cofactor evidence="1 18 21">
        <name>Mn(2+)</name>
        <dbReference type="ChEBI" id="CHEBI:29035"/>
    </cofactor>
</comment>
<dbReference type="STRING" id="7897.ENSLACP00000003060"/>
<accession>H3A089</accession>
<comment type="catalytic activity">
    <reaction evidence="16 18">
        <text>3-O-(alpha-L-fucosyl)-L-seryl-[EGF-like domain protein] + UDP-N-acetyl-alpha-D-glucosamine = 3-O-(N-acetyl-beta-D-glucosaminyl-(1-&gt;3)-alpha-L-fucosyl)-L-seryl-[EGF-like domain protein] + UDP + H(+)</text>
        <dbReference type="Rhea" id="RHEA:70511"/>
        <dbReference type="Rhea" id="RHEA-COMP:17919"/>
        <dbReference type="Rhea" id="RHEA-COMP:17920"/>
        <dbReference type="ChEBI" id="CHEBI:15378"/>
        <dbReference type="ChEBI" id="CHEBI:57705"/>
        <dbReference type="ChEBI" id="CHEBI:58223"/>
        <dbReference type="ChEBI" id="CHEBI:189632"/>
        <dbReference type="ChEBI" id="CHEBI:189633"/>
        <dbReference type="EC" id="2.4.1.222"/>
    </reaction>
</comment>
<evidence type="ECO:0000256" key="17">
    <source>
        <dbReference type="ARBA" id="ARBA00049245"/>
    </source>
</evidence>
<gene>
    <name evidence="23" type="primary">MFNG</name>
</gene>
<dbReference type="EMBL" id="AFYH01219941">
    <property type="status" value="NOT_ANNOTATED_CDS"/>
    <property type="molecule type" value="Genomic_DNA"/>
</dbReference>
<evidence type="ECO:0000256" key="6">
    <source>
        <dbReference type="ARBA" id="ARBA00022679"/>
    </source>
</evidence>
<feature type="binding site" evidence="21">
    <location>
        <position position="144"/>
    </location>
    <ligand>
        <name>Mn(2+)</name>
        <dbReference type="ChEBI" id="CHEBI:29035"/>
    </ligand>
</feature>
<protein>
    <recommendedName>
        <fullName evidence="18">Beta-1,3-N-acetylglucosaminyltransferase</fullName>
        <ecNumber evidence="18">2.4.1.222</ecNumber>
    </recommendedName>
    <alternativeName>
        <fullName evidence="18">O-fucosylpeptide 3-beta-N-acetylglucosaminyltransferase</fullName>
    </alternativeName>
</protein>
<dbReference type="Gene3D" id="3.90.550.50">
    <property type="match status" value="1"/>
</dbReference>
<dbReference type="OMA" id="GSHFVDT"/>
<dbReference type="EMBL" id="AFYH01219943">
    <property type="status" value="NOT_ANNOTATED_CDS"/>
    <property type="molecule type" value="Genomic_DNA"/>
</dbReference>
<evidence type="ECO:0000256" key="13">
    <source>
        <dbReference type="ARBA" id="ARBA00023157"/>
    </source>
</evidence>
<keyword evidence="9" id="KW-0735">Signal-anchor</keyword>
<dbReference type="GeneTree" id="ENSGT00940000159564"/>
<feature type="binding site" evidence="20">
    <location>
        <position position="143"/>
    </location>
    <ligand>
        <name>substrate</name>
    </ligand>
</feature>
<keyword evidence="15 18" id="KW-0464">Manganese</keyword>
<keyword evidence="13" id="KW-1015">Disulfide bond</keyword>
<evidence type="ECO:0000256" key="21">
    <source>
        <dbReference type="PIRSR" id="PIRSR038073-3"/>
    </source>
</evidence>
<sequence length="321" mass="36677">CMKKLLAALLGALLACFLVLLVDLKKTLLLGKEKIQRQSKVSSVGFGERTMDLKEVFIAVKTTKVFHKSRLQLLLDTWISRVKDQTYIFTDEEDEELRKKMGLHVITTNCSSEHSRQALSCKMAVEYNTFLDSRFNWFCHVDDDNYLNPHALVKTLSTYATVQDVYIGKPSLNRPIEASEPLPNNKTRSVYFWFATGGAGFCIQRQLALKMAPWASGEKFLSTSDLIRLPDDCTVGYIIESKLGVRLIHSPLFHSHLENLQLISKLEMKNQVTLSYGVFENKQNIIELKGVFTVEDDPSRFRSVHCLLYPDTPWCPKNYVL</sequence>
<dbReference type="eggNOG" id="ENOG502QV30">
    <property type="taxonomic scope" value="Eukaryota"/>
</dbReference>
<dbReference type="AlphaFoldDB" id="H3A089"/>
<evidence type="ECO:0000256" key="16">
    <source>
        <dbReference type="ARBA" id="ARBA00047713"/>
    </source>
</evidence>
<keyword evidence="24" id="KW-1185">Reference proteome</keyword>
<evidence type="ECO:0000256" key="5">
    <source>
        <dbReference type="ARBA" id="ARBA00022676"/>
    </source>
</evidence>